<dbReference type="FunFam" id="3.30.70.100:FF:000005">
    <property type="entry name" value="Copper-exporting P-type ATPase A"/>
    <property type="match status" value="1"/>
</dbReference>
<dbReference type="InterPro" id="IPR006121">
    <property type="entry name" value="HMA_dom"/>
</dbReference>
<dbReference type="InterPro" id="IPR017969">
    <property type="entry name" value="Heavy-metal-associated_CS"/>
</dbReference>
<dbReference type="Gene3D" id="3.40.50.1000">
    <property type="entry name" value="HAD superfamily/HAD-like"/>
    <property type="match status" value="1"/>
</dbReference>
<dbReference type="PRINTS" id="PR00119">
    <property type="entry name" value="CATATPASE"/>
</dbReference>
<dbReference type="NCBIfam" id="TIGR01494">
    <property type="entry name" value="ATPase_P-type"/>
    <property type="match status" value="2"/>
</dbReference>
<name>A0A7C4RX00_9BACT</name>
<dbReference type="InterPro" id="IPR018303">
    <property type="entry name" value="ATPase_P-typ_P_site"/>
</dbReference>
<comment type="similarity">
    <text evidence="2 10">Belongs to the cation transport ATPase (P-type) (TC 3.A.3) family. Type IB subfamily.</text>
</comment>
<evidence type="ECO:0000256" key="2">
    <source>
        <dbReference type="ARBA" id="ARBA00006024"/>
    </source>
</evidence>
<dbReference type="SFLD" id="SFLDS00003">
    <property type="entry name" value="Haloacid_Dehalogenase"/>
    <property type="match status" value="1"/>
</dbReference>
<feature type="transmembrane region" description="Helical" evidence="10">
    <location>
        <begin position="155"/>
        <end position="173"/>
    </location>
</feature>
<dbReference type="GO" id="GO:0043682">
    <property type="term" value="F:P-type divalent copper transporter activity"/>
    <property type="evidence" value="ECO:0007669"/>
    <property type="project" value="TreeGrafter"/>
</dbReference>
<feature type="transmembrane region" description="Helical" evidence="10">
    <location>
        <begin position="114"/>
        <end position="134"/>
    </location>
</feature>
<dbReference type="InterPro" id="IPR059000">
    <property type="entry name" value="ATPase_P-type_domA"/>
</dbReference>
<dbReference type="GO" id="GO:0005507">
    <property type="term" value="F:copper ion binding"/>
    <property type="evidence" value="ECO:0007669"/>
    <property type="project" value="TreeGrafter"/>
</dbReference>
<feature type="domain" description="HMA" evidence="11">
    <location>
        <begin position="8"/>
        <end position="73"/>
    </location>
</feature>
<dbReference type="PANTHER" id="PTHR43520">
    <property type="entry name" value="ATP7, ISOFORM B"/>
    <property type="match status" value="1"/>
</dbReference>
<reference evidence="12" key="1">
    <citation type="journal article" date="2020" name="mSystems">
        <title>Genome- and Community-Level Interaction Insights into Carbon Utilization and Element Cycling Functions of Hydrothermarchaeota in Hydrothermal Sediment.</title>
        <authorList>
            <person name="Zhou Z."/>
            <person name="Liu Y."/>
            <person name="Xu W."/>
            <person name="Pan J."/>
            <person name="Luo Z.H."/>
            <person name="Li M."/>
        </authorList>
    </citation>
    <scope>NUCLEOTIDE SEQUENCE [LARGE SCALE GENOMIC DNA]</scope>
    <source>
        <strain evidence="12">SpSt-609</strain>
    </source>
</reference>
<organism evidence="12">
    <name type="scientific">Fervidobacterium thailandense</name>
    <dbReference type="NCBI Taxonomy" id="1008305"/>
    <lineage>
        <taxon>Bacteria</taxon>
        <taxon>Thermotogati</taxon>
        <taxon>Thermotogota</taxon>
        <taxon>Thermotogae</taxon>
        <taxon>Thermotogales</taxon>
        <taxon>Fervidobacteriaceae</taxon>
        <taxon>Fervidobacterium</taxon>
    </lineage>
</organism>
<dbReference type="InterPro" id="IPR036412">
    <property type="entry name" value="HAD-like_sf"/>
</dbReference>
<dbReference type="PROSITE" id="PS50846">
    <property type="entry name" value="HMA_2"/>
    <property type="match status" value="1"/>
</dbReference>
<feature type="transmembrane region" description="Helical" evidence="10">
    <location>
        <begin position="90"/>
        <end position="108"/>
    </location>
</feature>
<dbReference type="Gene3D" id="3.30.70.100">
    <property type="match status" value="1"/>
</dbReference>
<dbReference type="EMBL" id="DSZY01000040">
    <property type="protein sequence ID" value="HGU41219.1"/>
    <property type="molecule type" value="Genomic_DNA"/>
</dbReference>
<dbReference type="InterPro" id="IPR036163">
    <property type="entry name" value="HMA_dom_sf"/>
</dbReference>
<dbReference type="SUPFAM" id="SSF56784">
    <property type="entry name" value="HAD-like"/>
    <property type="match status" value="1"/>
</dbReference>
<keyword evidence="5 10" id="KW-0547">Nucleotide-binding</keyword>
<evidence type="ECO:0000256" key="7">
    <source>
        <dbReference type="ARBA" id="ARBA00022967"/>
    </source>
</evidence>
<dbReference type="GO" id="GO:0016887">
    <property type="term" value="F:ATP hydrolysis activity"/>
    <property type="evidence" value="ECO:0007669"/>
    <property type="project" value="InterPro"/>
</dbReference>
<dbReference type="PRINTS" id="PR00941">
    <property type="entry name" value="CDATPASE"/>
</dbReference>
<evidence type="ECO:0000256" key="5">
    <source>
        <dbReference type="ARBA" id="ARBA00022741"/>
    </source>
</evidence>
<dbReference type="InterPro" id="IPR023299">
    <property type="entry name" value="ATPase_P-typ_cyto_dom_N"/>
</dbReference>
<dbReference type="InterPro" id="IPR008250">
    <property type="entry name" value="ATPase_P-typ_transduc_dom_A_sf"/>
</dbReference>
<dbReference type="NCBIfam" id="TIGR01525">
    <property type="entry name" value="ATPase-IB_hvy"/>
    <property type="match status" value="1"/>
</dbReference>
<comment type="caution">
    <text evidence="12">The sequence shown here is derived from an EMBL/GenBank/DDBJ whole genome shotgun (WGS) entry which is preliminary data.</text>
</comment>
<evidence type="ECO:0000256" key="1">
    <source>
        <dbReference type="ARBA" id="ARBA00004127"/>
    </source>
</evidence>
<dbReference type="InterPro" id="IPR001757">
    <property type="entry name" value="P_typ_ATPase"/>
</dbReference>
<feature type="transmembrane region" description="Helical" evidence="10">
    <location>
        <begin position="677"/>
        <end position="697"/>
    </location>
</feature>
<feature type="transmembrane region" description="Helical" evidence="10">
    <location>
        <begin position="377"/>
        <end position="406"/>
    </location>
</feature>
<dbReference type="GO" id="GO:0012505">
    <property type="term" value="C:endomembrane system"/>
    <property type="evidence" value="ECO:0007669"/>
    <property type="project" value="UniProtKB-SubCell"/>
</dbReference>
<keyword evidence="4 10" id="KW-0479">Metal-binding</keyword>
<dbReference type="SUPFAM" id="SSF81665">
    <property type="entry name" value="Calcium ATPase, transmembrane domain M"/>
    <property type="match status" value="1"/>
</dbReference>
<keyword evidence="3 10" id="KW-0812">Transmembrane</keyword>
<feature type="transmembrane region" description="Helical" evidence="10">
    <location>
        <begin position="179"/>
        <end position="196"/>
    </location>
</feature>
<dbReference type="PROSITE" id="PS01047">
    <property type="entry name" value="HMA_1"/>
    <property type="match status" value="1"/>
</dbReference>
<dbReference type="Gene3D" id="3.40.1110.10">
    <property type="entry name" value="Calcium-transporting ATPase, cytoplasmic domain N"/>
    <property type="match status" value="1"/>
</dbReference>
<proteinExistence type="inferred from homology"/>
<evidence type="ECO:0000256" key="9">
    <source>
        <dbReference type="ARBA" id="ARBA00023136"/>
    </source>
</evidence>
<keyword evidence="8 10" id="KW-1133">Transmembrane helix</keyword>
<keyword evidence="9 10" id="KW-0472">Membrane</keyword>
<dbReference type="InterPro" id="IPR044492">
    <property type="entry name" value="P_typ_ATPase_HD_dom"/>
</dbReference>
<dbReference type="SFLD" id="SFLDG00002">
    <property type="entry name" value="C1.7:_P-type_atpase_like"/>
    <property type="match status" value="1"/>
</dbReference>
<evidence type="ECO:0000256" key="8">
    <source>
        <dbReference type="ARBA" id="ARBA00022989"/>
    </source>
</evidence>
<gene>
    <name evidence="12" type="ORF">ENT77_08535</name>
</gene>
<dbReference type="InterPro" id="IPR023214">
    <property type="entry name" value="HAD_sf"/>
</dbReference>
<sequence length="727" mass="80062">MGWCFLESKKTLKITGMTCTNCAKLVEKSLSKVDGVKFAAVNLATGTAFVVLEKPVSEDALIKAVQSVGYGVSTEFFEEIEERHLERIKINMLISLLTTVPLMIFMFLNMNVLHFNHFTFFELIFSGLVIFYAGRDTIRGALIALLHKHANMDTLIFFGSITAWLTNIITYFGVEIHPFGTIGSMIISLHLVGRFLESKLREKASKQVRQLFSLQSKEALVITEKGEFLMPIDAIKEGFVILVKPGERIPTDGVILDGYTTLDESMVTGESLPVSKGPGDEVIGGSLNLTGFLKIKVTRTGKDTFLSKMINLVQEAQGAKIPIQALADRITNWFVPAVILLAFLSALLWYFRFDDLMTLTHRIREFLPWTMHTTDRLSFAVFVFLTTIVIACPCALGLATPMALVIGTSIAARKGLLIRNAEVIQTAGEVGYVLFDKTGTITRGKPYVVYCEIPENEKNVIKSIANLSNHPLSKAIVEYLDTKTGEKISVHEFKEVHGNGMFAKIDGTEYFIGKPDDPTKYFYYTSEGFSITEVRKNGTVIGFFAIQDVLREDSKYAIDRLKKLGITPVMVTGDNRETAARIAKFVGIEHVYSNTKPEDKLDIVRKFQSNGKKVIMVGDGINDAAALKGADIGVAIGSGSDLAIDSADVIIVQGGISKVVSTIEISRETLNTIKKNLLFAFLYNVIAIPLAMIGLLHPVIAEVSMAMSSMTVILISIRAGSRLQKIG</sequence>
<keyword evidence="10" id="KW-1003">Cell membrane</keyword>
<dbReference type="FunFam" id="2.70.150.10:FF:000002">
    <property type="entry name" value="Copper-transporting ATPase 1, putative"/>
    <property type="match status" value="1"/>
</dbReference>
<evidence type="ECO:0000313" key="12">
    <source>
        <dbReference type="EMBL" id="HGU41219.1"/>
    </source>
</evidence>
<dbReference type="InterPro" id="IPR023298">
    <property type="entry name" value="ATPase_P-typ_TM_dom_sf"/>
</dbReference>
<dbReference type="GO" id="GO:0055070">
    <property type="term" value="P:copper ion homeostasis"/>
    <property type="evidence" value="ECO:0007669"/>
    <property type="project" value="TreeGrafter"/>
</dbReference>
<accession>A0A7C4RX00</accession>
<comment type="subcellular location">
    <subcellularLocation>
        <location evidence="10">Cell membrane</location>
    </subcellularLocation>
    <subcellularLocation>
        <location evidence="1">Endomembrane system</location>
        <topology evidence="1">Multi-pass membrane protein</topology>
    </subcellularLocation>
</comment>
<protein>
    <submittedName>
        <fullName evidence="12">Cation-translocating P-type ATPase</fullName>
    </submittedName>
</protein>
<dbReference type="Pfam" id="PF00403">
    <property type="entry name" value="HMA"/>
    <property type="match status" value="1"/>
</dbReference>
<dbReference type="PANTHER" id="PTHR43520:SF8">
    <property type="entry name" value="P-TYPE CU(+) TRANSPORTER"/>
    <property type="match status" value="1"/>
</dbReference>
<evidence type="ECO:0000256" key="4">
    <source>
        <dbReference type="ARBA" id="ARBA00022723"/>
    </source>
</evidence>
<dbReference type="InterPro" id="IPR027256">
    <property type="entry name" value="P-typ_ATPase_IB"/>
</dbReference>
<evidence type="ECO:0000256" key="3">
    <source>
        <dbReference type="ARBA" id="ARBA00022692"/>
    </source>
</evidence>
<dbReference type="SUPFAM" id="SSF55008">
    <property type="entry name" value="HMA, heavy metal-associated domain"/>
    <property type="match status" value="1"/>
</dbReference>
<dbReference type="SFLD" id="SFLDF00027">
    <property type="entry name" value="p-type_atpase"/>
    <property type="match status" value="1"/>
</dbReference>
<keyword evidence="6 10" id="KW-0067">ATP-binding</keyword>
<dbReference type="SUPFAM" id="SSF81653">
    <property type="entry name" value="Calcium ATPase, transduction domain A"/>
    <property type="match status" value="1"/>
</dbReference>
<evidence type="ECO:0000259" key="11">
    <source>
        <dbReference type="PROSITE" id="PS50846"/>
    </source>
</evidence>
<feature type="transmembrane region" description="Helical" evidence="10">
    <location>
        <begin position="330"/>
        <end position="351"/>
    </location>
</feature>
<dbReference type="GO" id="GO:0005524">
    <property type="term" value="F:ATP binding"/>
    <property type="evidence" value="ECO:0007669"/>
    <property type="project" value="UniProtKB-UniRule"/>
</dbReference>
<dbReference type="CDD" id="cd00371">
    <property type="entry name" value="HMA"/>
    <property type="match status" value="1"/>
</dbReference>
<dbReference type="Gene3D" id="2.70.150.10">
    <property type="entry name" value="Calcium-transporting ATPase, cytoplasmic transduction domain A"/>
    <property type="match status" value="1"/>
</dbReference>
<dbReference type="CDD" id="cd02094">
    <property type="entry name" value="P-type_ATPase_Cu-like"/>
    <property type="match status" value="1"/>
</dbReference>
<dbReference type="PROSITE" id="PS00154">
    <property type="entry name" value="ATPASE_E1_E2"/>
    <property type="match status" value="1"/>
</dbReference>
<keyword evidence="7" id="KW-1278">Translocase</keyword>
<evidence type="ECO:0000256" key="6">
    <source>
        <dbReference type="ARBA" id="ARBA00022840"/>
    </source>
</evidence>
<dbReference type="Pfam" id="PF00122">
    <property type="entry name" value="E1-E2_ATPase"/>
    <property type="match status" value="1"/>
</dbReference>
<dbReference type="Pfam" id="PF00702">
    <property type="entry name" value="Hydrolase"/>
    <property type="match status" value="1"/>
</dbReference>
<evidence type="ECO:0000256" key="10">
    <source>
        <dbReference type="RuleBase" id="RU362081"/>
    </source>
</evidence>
<dbReference type="AlphaFoldDB" id="A0A7C4RX00"/>
<dbReference type="GO" id="GO:0005886">
    <property type="term" value="C:plasma membrane"/>
    <property type="evidence" value="ECO:0007669"/>
    <property type="project" value="UniProtKB-SubCell"/>
</dbReference>